<name>A0A2T5JGR5_9SPHI</name>
<feature type="domain" description="Glycosyl transferase family 1" evidence="2">
    <location>
        <begin position="208"/>
        <end position="380"/>
    </location>
</feature>
<dbReference type="SUPFAM" id="SSF53756">
    <property type="entry name" value="UDP-Glycosyltransferase/glycogen phosphorylase"/>
    <property type="match status" value="1"/>
</dbReference>
<dbReference type="GO" id="GO:0016757">
    <property type="term" value="F:glycosyltransferase activity"/>
    <property type="evidence" value="ECO:0007669"/>
    <property type="project" value="InterPro"/>
</dbReference>
<dbReference type="Pfam" id="PF00534">
    <property type="entry name" value="Glycos_transf_1"/>
    <property type="match status" value="1"/>
</dbReference>
<dbReference type="PANTHER" id="PTHR46401:SF2">
    <property type="entry name" value="GLYCOSYLTRANSFERASE WBBK-RELATED"/>
    <property type="match status" value="1"/>
</dbReference>
<gene>
    <name evidence="3" type="ORF">C8P68_101826</name>
</gene>
<dbReference type="RefSeq" id="WP_107826967.1">
    <property type="nucleotide sequence ID" value="NZ_CP160205.1"/>
</dbReference>
<reference evidence="3 4" key="1">
    <citation type="submission" date="2018-04" db="EMBL/GenBank/DDBJ databases">
        <title>Genomic Encyclopedia of Archaeal and Bacterial Type Strains, Phase II (KMG-II): from individual species to whole genera.</title>
        <authorList>
            <person name="Goeker M."/>
        </authorList>
    </citation>
    <scope>NUCLEOTIDE SEQUENCE [LARGE SCALE GENOMIC DNA]</scope>
    <source>
        <strain evidence="3 4">DSM 26809</strain>
    </source>
</reference>
<evidence type="ECO:0000313" key="3">
    <source>
        <dbReference type="EMBL" id="PTR01591.1"/>
    </source>
</evidence>
<dbReference type="EMBL" id="QAOQ01000001">
    <property type="protein sequence ID" value="PTR01591.1"/>
    <property type="molecule type" value="Genomic_DNA"/>
</dbReference>
<protein>
    <submittedName>
        <fullName evidence="3">Glycosyltransferase involved in cell wall biosynthesis</fullName>
    </submittedName>
</protein>
<evidence type="ECO:0000313" key="4">
    <source>
        <dbReference type="Proteomes" id="UP000244168"/>
    </source>
</evidence>
<dbReference type="CDD" id="cd03794">
    <property type="entry name" value="GT4_WbuB-like"/>
    <property type="match status" value="1"/>
</dbReference>
<evidence type="ECO:0000259" key="2">
    <source>
        <dbReference type="Pfam" id="PF00534"/>
    </source>
</evidence>
<keyword evidence="1 3" id="KW-0808">Transferase</keyword>
<comment type="caution">
    <text evidence="3">The sequence shown here is derived from an EMBL/GenBank/DDBJ whole genome shotgun (WGS) entry which is preliminary data.</text>
</comment>
<dbReference type="OrthoDB" id="9811902at2"/>
<dbReference type="PANTHER" id="PTHR46401">
    <property type="entry name" value="GLYCOSYLTRANSFERASE WBBK-RELATED"/>
    <property type="match status" value="1"/>
</dbReference>
<organism evidence="3 4">
    <name type="scientific">Mucilaginibacter yixingensis</name>
    <dbReference type="NCBI Taxonomy" id="1295612"/>
    <lineage>
        <taxon>Bacteria</taxon>
        <taxon>Pseudomonadati</taxon>
        <taxon>Bacteroidota</taxon>
        <taxon>Sphingobacteriia</taxon>
        <taxon>Sphingobacteriales</taxon>
        <taxon>Sphingobacteriaceae</taxon>
        <taxon>Mucilaginibacter</taxon>
    </lineage>
</organism>
<accession>A0A2T5JGR5</accession>
<dbReference type="Gene3D" id="3.40.50.2000">
    <property type="entry name" value="Glycogen Phosphorylase B"/>
    <property type="match status" value="2"/>
</dbReference>
<dbReference type="AlphaFoldDB" id="A0A2T5JGR5"/>
<proteinExistence type="predicted"/>
<dbReference type="Proteomes" id="UP000244168">
    <property type="component" value="Unassembled WGS sequence"/>
</dbReference>
<dbReference type="GO" id="GO:0009103">
    <property type="term" value="P:lipopolysaccharide biosynthetic process"/>
    <property type="evidence" value="ECO:0007669"/>
    <property type="project" value="TreeGrafter"/>
</dbReference>
<dbReference type="InterPro" id="IPR001296">
    <property type="entry name" value="Glyco_trans_1"/>
</dbReference>
<sequence length="402" mass="45765">MNILFLTLVKINDVAERNIYTDLIRVFSNNGHQVCIVSPVERRYKKPTAVFTSGNVRILNVKTLNIQKTNFLEKGIGTLLVEKQFEKAIKKHYSQIKFDLVLYSTPPITFTNVVKFIKNRDKAVSYLLLKDIFPQNAVDLDMIKKDGILHRFFKQKEKQLYDISDYIGCMSPANVRFITDHNAVDPKKIEVNPNSIEPLEINVSDEEKKHIKADYNIPLDAVTFIYGGNLGKPQGIDFLINVLKTNAGRKGLFFVIIGQGTEYPKLHAWVTSNKADNVLLLQSLPKKDYDVLLSSCDVGLIFLDKRFTIPNFPSRLLSYLENKMPVLAATDSNTDVGEVITENNIGIWCLSGNIDEFNEALLYLQINSAARHTMGTNGYDFMLKNYLVEQSYQTIMKHLKNV</sequence>
<keyword evidence="4" id="KW-1185">Reference proteome</keyword>
<evidence type="ECO:0000256" key="1">
    <source>
        <dbReference type="ARBA" id="ARBA00022679"/>
    </source>
</evidence>